<keyword evidence="5" id="KW-0472">Membrane</keyword>
<dbReference type="PANTHER" id="PTHR43547:SF2">
    <property type="entry name" value="HYBRID SIGNAL TRANSDUCTION HISTIDINE KINASE C"/>
    <property type="match status" value="1"/>
</dbReference>
<dbReference type="InterPro" id="IPR013783">
    <property type="entry name" value="Ig-like_fold"/>
</dbReference>
<dbReference type="InterPro" id="IPR036890">
    <property type="entry name" value="HATPase_C_sf"/>
</dbReference>
<dbReference type="Pfam" id="PF02518">
    <property type="entry name" value="HATPase_c"/>
    <property type="match status" value="1"/>
</dbReference>
<dbReference type="InterPro" id="IPR005467">
    <property type="entry name" value="His_kinase_dom"/>
</dbReference>
<dbReference type="Pfam" id="PF00512">
    <property type="entry name" value="HisKA"/>
    <property type="match status" value="1"/>
</dbReference>
<dbReference type="Gene3D" id="1.10.287.130">
    <property type="match status" value="1"/>
</dbReference>
<dbReference type="SUPFAM" id="SSF47384">
    <property type="entry name" value="Homodimeric domain of signal transducing histidine kinase"/>
    <property type="match status" value="1"/>
</dbReference>
<dbReference type="EC" id="2.7.13.3" evidence="2"/>
<feature type="domain" description="Histidine kinase" evidence="6">
    <location>
        <begin position="794"/>
        <end position="1011"/>
    </location>
</feature>
<comment type="catalytic activity">
    <reaction evidence="1">
        <text>ATP + protein L-histidine = ADP + protein N-phospho-L-histidine.</text>
        <dbReference type="EC" id="2.7.13.3"/>
    </reaction>
</comment>
<name>A0A425Y3X5_9BACT</name>
<accession>A0A425Y3X5</accession>
<dbReference type="PROSITE" id="PS50109">
    <property type="entry name" value="HIS_KIN"/>
    <property type="match status" value="1"/>
</dbReference>
<dbReference type="GO" id="GO:0000155">
    <property type="term" value="F:phosphorelay sensor kinase activity"/>
    <property type="evidence" value="ECO:0007669"/>
    <property type="project" value="InterPro"/>
</dbReference>
<protein>
    <recommendedName>
        <fullName evidence="2">histidine kinase</fullName>
        <ecNumber evidence="2">2.7.13.3</ecNumber>
    </recommendedName>
</protein>
<dbReference type="AlphaFoldDB" id="A0A425Y3X5"/>
<keyword evidence="5" id="KW-0812">Transmembrane</keyword>
<comment type="caution">
    <text evidence="7">The sequence shown here is derived from an EMBL/GenBank/DDBJ whole genome shotgun (WGS) entry which is preliminary data.</text>
</comment>
<dbReference type="Proteomes" id="UP000285794">
    <property type="component" value="Unassembled WGS sequence"/>
</dbReference>
<evidence type="ECO:0000256" key="2">
    <source>
        <dbReference type="ARBA" id="ARBA00012438"/>
    </source>
</evidence>
<keyword evidence="8" id="KW-1185">Reference proteome</keyword>
<dbReference type="SMART" id="SM00388">
    <property type="entry name" value="HisKA"/>
    <property type="match status" value="1"/>
</dbReference>
<evidence type="ECO:0000259" key="6">
    <source>
        <dbReference type="PROSITE" id="PS50109"/>
    </source>
</evidence>
<dbReference type="RefSeq" id="WP_125029931.1">
    <property type="nucleotide sequence ID" value="NZ_JAPXVP010000004.1"/>
</dbReference>
<organism evidence="7 8">
    <name type="scientific">Ancylomarina euxinus</name>
    <dbReference type="NCBI Taxonomy" id="2283627"/>
    <lineage>
        <taxon>Bacteria</taxon>
        <taxon>Pseudomonadati</taxon>
        <taxon>Bacteroidota</taxon>
        <taxon>Bacteroidia</taxon>
        <taxon>Marinilabiliales</taxon>
        <taxon>Marinifilaceae</taxon>
        <taxon>Ancylomarina</taxon>
    </lineage>
</organism>
<feature type="coiled-coil region" evidence="4">
    <location>
        <begin position="760"/>
        <end position="787"/>
    </location>
</feature>
<proteinExistence type="predicted"/>
<dbReference type="SUPFAM" id="SSF50998">
    <property type="entry name" value="Quinoprotein alcohol dehydrogenase-like"/>
    <property type="match status" value="1"/>
</dbReference>
<dbReference type="CDD" id="cd00075">
    <property type="entry name" value="HATPase"/>
    <property type="match status" value="1"/>
</dbReference>
<evidence type="ECO:0000313" key="8">
    <source>
        <dbReference type="Proteomes" id="UP000285794"/>
    </source>
</evidence>
<dbReference type="OrthoDB" id="9809670at2"/>
<evidence type="ECO:0000256" key="3">
    <source>
        <dbReference type="ARBA" id="ARBA00022553"/>
    </source>
</evidence>
<keyword evidence="4" id="KW-0175">Coiled coil</keyword>
<feature type="transmembrane region" description="Helical" evidence="5">
    <location>
        <begin position="731"/>
        <end position="750"/>
    </location>
</feature>
<dbReference type="SMART" id="SM00387">
    <property type="entry name" value="HATPase_c"/>
    <property type="match status" value="1"/>
</dbReference>
<dbReference type="InterPro" id="IPR036097">
    <property type="entry name" value="HisK_dim/P_sf"/>
</dbReference>
<evidence type="ECO:0000256" key="5">
    <source>
        <dbReference type="SAM" id="Phobius"/>
    </source>
</evidence>
<dbReference type="InterPro" id="IPR004358">
    <property type="entry name" value="Sig_transdc_His_kin-like_C"/>
</dbReference>
<evidence type="ECO:0000256" key="1">
    <source>
        <dbReference type="ARBA" id="ARBA00000085"/>
    </source>
</evidence>
<keyword evidence="3" id="KW-0597">Phosphoprotein</keyword>
<dbReference type="InterPro" id="IPR011047">
    <property type="entry name" value="Quinoprotein_ADH-like_sf"/>
</dbReference>
<sequence>MNSFLIRISIICLLILPLSIVSSKSQRTVFSLSEYNKANNLPEELVKDIVIDGYGMPHFATDNGLYALIHDEYHRISQPENKSFFFKAFYILQDQTILVVTDDAIYKLIHGEENNHLELFIDCNNGDEVPKYPKNIYEDSKSQIWIADHEDVFSYKGGKLHKYKMDEKNKTTSFTRSYQFVELDQGQIIVVSQKGWFYKLNDETNSFEEINEVSEFNVHSLFVHKSNEFLLGTSKGLMNYKCSSDGRIVEKKLLDPYIIASSIIPIENDRFLLGTWFQGLIEIHLQTQLKIYPVGGFPTFTINNMHRDCFGTVWAATNSGVVLLEKKFFSTQLLNSNADYVNDIVKDRKYVYFLNGKDVFRVNPNNSVETYLELKTNNSTKLGIWNNLILVGNDKGEIDCYKDHKLMFHFKLSDMDVTDIVINSKYEAWAVSNSELFKLDLLNGNQKSYLQQFGGERIVLDVEYFNETDLVISGAKSGSYLYQYKKEDDNVMNISVEADFMKGEEFWTTDIEIDGDSVFIGSSIGLIKYHGGEVERLSLGEYTKKGVVSVVKDKRGDLWVNGSKGVLRKQGNDITLFTNDDGLPSTISLVGNMLIDSREKIWLGTSNGLTYSDTKQKPRRSPKPLIYGILEDEYVSLLNKEYEVIKNTTILLDVSSVIYPQSKNQFEYCIQSRVNNKKEWLPLTEKNQILISDLKVGDYQLNLRTKHDGNYCWSEETILPIRVNEVWYLRWYSLFVLFLFLIGLIFLTYVTSKNRTYLRMLTLKRMINEKTRDLELVNQELETANLAKDKFISILAHDLRNPFNAIRGFSQILVDHSMDLDDDEKTELIEMIYKSSDDTFKLLENLLEWANVQKGNLKANPESFNLRILMQNNLELHQKLAAVKKITIRGEFQDLFVKADRYMLDTVIRNLISNAIKYSNSEDTINLEIEEMSDMAMIKIMDHGVGMSQERIDQLFRIDAISSTAGTSDETGSGFGLMLSKEFIDLNGGRIEVSSEKDMGTVFSVYIPLDK</sequence>
<dbReference type="Gene3D" id="2.130.10.10">
    <property type="entry name" value="YVTN repeat-like/Quinoprotein amine dehydrogenase"/>
    <property type="match status" value="3"/>
</dbReference>
<dbReference type="InterPro" id="IPR003594">
    <property type="entry name" value="HATPase_dom"/>
</dbReference>
<dbReference type="Gene3D" id="3.30.565.10">
    <property type="entry name" value="Histidine kinase-like ATPase, C-terminal domain"/>
    <property type="match status" value="1"/>
</dbReference>
<keyword evidence="5" id="KW-1133">Transmembrane helix</keyword>
<dbReference type="CDD" id="cd00082">
    <property type="entry name" value="HisKA"/>
    <property type="match status" value="1"/>
</dbReference>
<dbReference type="SUPFAM" id="SSF55874">
    <property type="entry name" value="ATPase domain of HSP90 chaperone/DNA topoisomerase II/histidine kinase"/>
    <property type="match status" value="1"/>
</dbReference>
<reference evidence="7 8" key="1">
    <citation type="submission" date="2018-07" db="EMBL/GenBank/DDBJ databases">
        <title>Draft genome sequence of Ancylomarina sp. M1P.</title>
        <authorList>
            <person name="Yadav S."/>
            <person name="Villanueva L."/>
            <person name="Damste J.S.S."/>
        </authorList>
    </citation>
    <scope>NUCLEOTIDE SEQUENCE [LARGE SCALE GENOMIC DNA]</scope>
    <source>
        <strain evidence="7 8">M1P</strain>
    </source>
</reference>
<evidence type="ECO:0000313" key="7">
    <source>
        <dbReference type="EMBL" id="RRG22932.1"/>
    </source>
</evidence>
<dbReference type="PANTHER" id="PTHR43547">
    <property type="entry name" value="TWO-COMPONENT HISTIDINE KINASE"/>
    <property type="match status" value="1"/>
</dbReference>
<dbReference type="Gene3D" id="2.60.40.10">
    <property type="entry name" value="Immunoglobulins"/>
    <property type="match status" value="1"/>
</dbReference>
<dbReference type="InterPro" id="IPR015943">
    <property type="entry name" value="WD40/YVTN_repeat-like_dom_sf"/>
</dbReference>
<dbReference type="InterPro" id="IPR003661">
    <property type="entry name" value="HisK_dim/P_dom"/>
</dbReference>
<gene>
    <name evidence="7" type="ORF">DWB61_05690</name>
</gene>
<evidence type="ECO:0000256" key="4">
    <source>
        <dbReference type="SAM" id="Coils"/>
    </source>
</evidence>
<dbReference type="EMBL" id="QQWG01000004">
    <property type="protein sequence ID" value="RRG22932.1"/>
    <property type="molecule type" value="Genomic_DNA"/>
</dbReference>
<dbReference type="PRINTS" id="PR00344">
    <property type="entry name" value="BCTRLSENSOR"/>
</dbReference>